<keyword evidence="7" id="KW-1185">Reference proteome</keyword>
<sequence length="405" mass="44412">MNTNPRNWNEYWKRLTDALMEPAVDSDRLRDALRDASARMPVPVIWLVGKTQAGKTSIIHALTGHPRAEIGNGFAPCTRDAAFFDYPEGNPLVRFLDTRGLGERDYDPAEDIRYCESRAHLVLAVMKVADQDQRSVREVLMAVRRRHPDWPVLVAQTGLHELYPPGFRHPMPWPFGQVPLSLSLPADLRRALLAQREALVDLPGSVPAHWVAVDLTLAEDGFEPVDYGLDALWQEIEAASSFGLREMLGADAGVRDLYARTAHQQIVGHALTAAGLGALPVVDLVAVTAVQAKLVHALARVYGQTLDRRMAGEFLGLVGAGIATGYVTRALGRTVAKLVPGWGQTIGAVWGASASGASTYALGKAAVYFFSRRRDGLRVDGEALRAVYREAMEDGRALLRKQVRR</sequence>
<comment type="subcellular location">
    <subcellularLocation>
        <location evidence="1">Membrane</location>
        <topology evidence="1">Multi-pass membrane protein</topology>
    </subcellularLocation>
</comment>
<dbReference type="InterPro" id="IPR021147">
    <property type="entry name" value="DUF697"/>
</dbReference>
<dbReference type="RefSeq" id="WP_168987031.1">
    <property type="nucleotide sequence ID" value="NZ_CAWPHM010000088.1"/>
</dbReference>
<evidence type="ECO:0000313" key="6">
    <source>
        <dbReference type="EMBL" id="NMG02209.1"/>
    </source>
</evidence>
<dbReference type="Pfam" id="PF05128">
    <property type="entry name" value="DUF697"/>
    <property type="match status" value="1"/>
</dbReference>
<dbReference type="SUPFAM" id="SSF52540">
    <property type="entry name" value="P-loop containing nucleoside triphosphate hydrolases"/>
    <property type="match status" value="1"/>
</dbReference>
<gene>
    <name evidence="6" type="ORF">GPA21_04390</name>
</gene>
<dbReference type="GO" id="GO:0016020">
    <property type="term" value="C:membrane"/>
    <property type="evidence" value="ECO:0007669"/>
    <property type="project" value="UniProtKB-SubCell"/>
</dbReference>
<dbReference type="Gene3D" id="3.40.50.300">
    <property type="entry name" value="P-loop containing nucleotide triphosphate hydrolases"/>
    <property type="match status" value="1"/>
</dbReference>
<name>A0A972F6A0_9RHOO</name>
<dbReference type="GO" id="GO:0005525">
    <property type="term" value="F:GTP binding"/>
    <property type="evidence" value="ECO:0007669"/>
    <property type="project" value="InterPro"/>
</dbReference>
<dbReference type="EMBL" id="WTVM01000017">
    <property type="protein sequence ID" value="NMG02209.1"/>
    <property type="molecule type" value="Genomic_DNA"/>
</dbReference>
<evidence type="ECO:0000256" key="2">
    <source>
        <dbReference type="ARBA" id="ARBA00022692"/>
    </source>
</evidence>
<evidence type="ECO:0000256" key="4">
    <source>
        <dbReference type="ARBA" id="ARBA00023136"/>
    </source>
</evidence>
<organism evidence="6 7">
    <name type="scientific">Azoarcus taiwanensis</name>
    <dbReference type="NCBI Taxonomy" id="666964"/>
    <lineage>
        <taxon>Bacteria</taxon>
        <taxon>Pseudomonadati</taxon>
        <taxon>Pseudomonadota</taxon>
        <taxon>Betaproteobacteria</taxon>
        <taxon>Rhodocyclales</taxon>
        <taxon>Zoogloeaceae</taxon>
        <taxon>Azoarcus</taxon>
    </lineage>
</organism>
<evidence type="ECO:0000259" key="5">
    <source>
        <dbReference type="Pfam" id="PF01926"/>
    </source>
</evidence>
<dbReference type="InterPro" id="IPR027417">
    <property type="entry name" value="P-loop_NTPase"/>
</dbReference>
<evidence type="ECO:0000256" key="1">
    <source>
        <dbReference type="ARBA" id="ARBA00004141"/>
    </source>
</evidence>
<evidence type="ECO:0000256" key="3">
    <source>
        <dbReference type="ARBA" id="ARBA00022989"/>
    </source>
</evidence>
<dbReference type="InterPro" id="IPR006073">
    <property type="entry name" value="GTP-bd"/>
</dbReference>
<keyword evidence="4" id="KW-0472">Membrane</keyword>
<proteinExistence type="predicted"/>
<dbReference type="Proteomes" id="UP000599523">
    <property type="component" value="Unassembled WGS sequence"/>
</dbReference>
<comment type="caution">
    <text evidence="6">The sequence shown here is derived from an EMBL/GenBank/DDBJ whole genome shotgun (WGS) entry which is preliminary data.</text>
</comment>
<dbReference type="CDD" id="cd00882">
    <property type="entry name" value="Ras_like_GTPase"/>
    <property type="match status" value="1"/>
</dbReference>
<reference evidence="6" key="1">
    <citation type="submission" date="2019-12" db="EMBL/GenBank/DDBJ databases">
        <title>Comparative genomics gives insights into the taxonomy of the Azoarcus-Aromatoleum group and reveals separate origins of nif in the plant-associated Azoarcus and non-plant-associated Aromatoleum sub-groups.</title>
        <authorList>
            <person name="Lafos M."/>
            <person name="Maluk M."/>
            <person name="Batista M."/>
            <person name="Junghare M."/>
            <person name="Carmona M."/>
            <person name="Faoro H."/>
            <person name="Cruz L.M."/>
            <person name="Battistoni F."/>
            <person name="De Souza E."/>
            <person name="Pedrosa F."/>
            <person name="Chen W.-M."/>
            <person name="Poole P.S."/>
            <person name="Dixon R.A."/>
            <person name="James E.K."/>
        </authorList>
    </citation>
    <scope>NUCLEOTIDE SEQUENCE</scope>
    <source>
        <strain evidence="6">NSC3</strain>
    </source>
</reference>
<accession>A0A972F6A0</accession>
<protein>
    <submittedName>
        <fullName evidence="6">DUF697 domain-containing protein</fullName>
    </submittedName>
</protein>
<evidence type="ECO:0000313" key="7">
    <source>
        <dbReference type="Proteomes" id="UP000599523"/>
    </source>
</evidence>
<dbReference type="AlphaFoldDB" id="A0A972F6A0"/>
<dbReference type="Pfam" id="PF01926">
    <property type="entry name" value="MMR_HSR1"/>
    <property type="match status" value="1"/>
</dbReference>
<feature type="domain" description="G" evidence="5">
    <location>
        <begin position="45"/>
        <end position="140"/>
    </location>
</feature>
<keyword evidence="3" id="KW-1133">Transmembrane helix</keyword>
<keyword evidence="2" id="KW-0812">Transmembrane</keyword>